<dbReference type="GO" id="GO:1904498">
    <property type="term" value="P:protein localization to mitotic actomyosin contractile ring"/>
    <property type="evidence" value="ECO:0007669"/>
    <property type="project" value="EnsemblFungi"/>
</dbReference>
<gene>
    <name evidence="11" type="ORF">KUCA_T00002606001</name>
</gene>
<feature type="binding site" evidence="8">
    <location>
        <begin position="172"/>
        <end position="179"/>
    </location>
    <ligand>
        <name>ATP</name>
        <dbReference type="ChEBI" id="CHEBI:30616"/>
    </ligand>
</feature>
<dbReference type="InterPro" id="IPR036961">
    <property type="entry name" value="Kinesin_motor_dom_sf"/>
</dbReference>
<dbReference type="SUPFAM" id="SSF57997">
    <property type="entry name" value="Tropomyosin"/>
    <property type="match status" value="1"/>
</dbReference>
<dbReference type="GO" id="GO:0000142">
    <property type="term" value="C:cellular bud neck contractile ring"/>
    <property type="evidence" value="ECO:0007669"/>
    <property type="project" value="EnsemblFungi"/>
</dbReference>
<evidence type="ECO:0000313" key="12">
    <source>
        <dbReference type="Proteomes" id="UP000019384"/>
    </source>
</evidence>
<dbReference type="Gene3D" id="1.10.10.820">
    <property type="match status" value="1"/>
</dbReference>
<feature type="coiled-coil region" evidence="9">
    <location>
        <begin position="1673"/>
        <end position="1742"/>
    </location>
</feature>
<evidence type="ECO:0000256" key="3">
    <source>
        <dbReference type="ARBA" id="ARBA00022840"/>
    </source>
</evidence>
<dbReference type="GO" id="GO:1903475">
    <property type="term" value="P:mitotic actomyosin contractile ring assembly"/>
    <property type="evidence" value="ECO:0007669"/>
    <property type="project" value="EnsemblFungi"/>
</dbReference>
<evidence type="ECO:0000256" key="1">
    <source>
        <dbReference type="ARBA" id="ARBA00008314"/>
    </source>
</evidence>
<dbReference type="GO" id="GO:0000920">
    <property type="term" value="P:septum digestion after cytokinesis"/>
    <property type="evidence" value="ECO:0007669"/>
    <property type="project" value="EnsemblFungi"/>
</dbReference>
<reference evidence="11" key="1">
    <citation type="submission" date="2013-12" db="EMBL/GenBank/DDBJ databases">
        <authorList>
            <person name="Genoscope - CEA"/>
        </authorList>
    </citation>
    <scope>NUCLEOTIDE SEQUENCE</scope>
    <source>
        <strain evidence="11">CBS 1993</strain>
    </source>
</reference>
<dbReference type="OrthoDB" id="6108017at2759"/>
<dbReference type="PROSITE" id="PS50096">
    <property type="entry name" value="IQ"/>
    <property type="match status" value="1"/>
</dbReference>
<feature type="region of interest" description="Actin-binding" evidence="8">
    <location>
        <begin position="651"/>
        <end position="673"/>
    </location>
</feature>
<dbReference type="InterPro" id="IPR001609">
    <property type="entry name" value="Myosin_head_motor_dom-like"/>
</dbReference>
<evidence type="ECO:0000256" key="9">
    <source>
        <dbReference type="SAM" id="Coils"/>
    </source>
</evidence>
<feature type="coiled-coil region" evidence="9">
    <location>
        <begin position="1339"/>
        <end position="1408"/>
    </location>
</feature>
<dbReference type="EMBL" id="HG793127">
    <property type="protein sequence ID" value="CDK26633.1"/>
    <property type="molecule type" value="Genomic_DNA"/>
</dbReference>
<dbReference type="GO" id="GO:0005524">
    <property type="term" value="F:ATP binding"/>
    <property type="evidence" value="ECO:0007669"/>
    <property type="project" value="UniProtKB-UniRule"/>
</dbReference>
<dbReference type="PANTHER" id="PTHR13140">
    <property type="entry name" value="MYOSIN"/>
    <property type="match status" value="1"/>
</dbReference>
<dbReference type="PANTHER" id="PTHR13140:SF857">
    <property type="entry name" value="MYOSIN-11"/>
    <property type="match status" value="1"/>
</dbReference>
<dbReference type="InterPro" id="IPR027417">
    <property type="entry name" value="P-loop_NTPase"/>
</dbReference>
<dbReference type="PROSITE" id="PS51456">
    <property type="entry name" value="MYOSIN_MOTOR"/>
    <property type="match status" value="1"/>
</dbReference>
<dbReference type="GO" id="GO:0000146">
    <property type="term" value="F:microfilament motor activity"/>
    <property type="evidence" value="ECO:0007669"/>
    <property type="project" value="TreeGrafter"/>
</dbReference>
<dbReference type="Proteomes" id="UP000019384">
    <property type="component" value="Unassembled WGS sequence"/>
</dbReference>
<feature type="coiled-coil region" evidence="9">
    <location>
        <begin position="849"/>
        <end position="1071"/>
    </location>
</feature>
<dbReference type="Gene3D" id="3.40.850.10">
    <property type="entry name" value="Kinesin motor domain"/>
    <property type="match status" value="1"/>
</dbReference>
<dbReference type="GO" id="GO:0007015">
    <property type="term" value="P:actin filament organization"/>
    <property type="evidence" value="ECO:0007669"/>
    <property type="project" value="TreeGrafter"/>
</dbReference>
<keyword evidence="6 8" id="KW-0505">Motor protein</keyword>
<protein>
    <recommendedName>
        <fullName evidence="10">Myosin motor domain-containing protein</fullName>
    </recommendedName>
</protein>
<dbReference type="CDD" id="cd01377">
    <property type="entry name" value="MYSc_class_II"/>
    <property type="match status" value="1"/>
</dbReference>
<dbReference type="Gene3D" id="1.20.5.4820">
    <property type="match status" value="1"/>
</dbReference>
<keyword evidence="5 8" id="KW-0518">Myosin</keyword>
<dbReference type="GO" id="GO:0016460">
    <property type="term" value="C:myosin II complex"/>
    <property type="evidence" value="ECO:0007669"/>
    <property type="project" value="EnsemblFungi"/>
</dbReference>
<organism evidence="11 12">
    <name type="scientific">Kuraishia capsulata CBS 1993</name>
    <dbReference type="NCBI Taxonomy" id="1382522"/>
    <lineage>
        <taxon>Eukaryota</taxon>
        <taxon>Fungi</taxon>
        <taxon>Dikarya</taxon>
        <taxon>Ascomycota</taxon>
        <taxon>Saccharomycotina</taxon>
        <taxon>Pichiomycetes</taxon>
        <taxon>Pichiales</taxon>
        <taxon>Pichiaceae</taxon>
        <taxon>Kuraishia</taxon>
    </lineage>
</organism>
<evidence type="ECO:0000313" key="11">
    <source>
        <dbReference type="EMBL" id="CDK26633.1"/>
    </source>
</evidence>
<reference evidence="11" key="2">
    <citation type="submission" date="2014-02" db="EMBL/GenBank/DDBJ databases">
        <title>Complete DNA sequence of /Kuraishia capsulata/ illustrates novel genomic features among budding yeasts (/Saccharomycotina/).</title>
        <authorList>
            <person name="Morales L."/>
            <person name="Noel B."/>
            <person name="Porcel B."/>
            <person name="Marcet-Houben M."/>
            <person name="Hullo M-F."/>
            <person name="Sacerdot C."/>
            <person name="Tekaia F."/>
            <person name="Leh-Louis V."/>
            <person name="Despons L."/>
            <person name="Khanna V."/>
            <person name="Aury J-M."/>
            <person name="Barbe V."/>
            <person name="Couloux A."/>
            <person name="Labadie K."/>
            <person name="Pelletier E."/>
            <person name="Souciet J-L."/>
            <person name="Boekhout T."/>
            <person name="Gabaldon T."/>
            <person name="Wincker P."/>
            <person name="Dujon B."/>
        </authorList>
    </citation>
    <scope>NUCLEOTIDE SEQUENCE</scope>
    <source>
        <strain evidence="11">CBS 1993</strain>
    </source>
</reference>
<proteinExistence type="inferred from homology"/>
<dbReference type="GeneID" id="34520022"/>
<dbReference type="HOGENOM" id="CLU_000192_5_3_1"/>
<keyword evidence="12" id="KW-1185">Reference proteome</keyword>
<evidence type="ECO:0000256" key="2">
    <source>
        <dbReference type="ARBA" id="ARBA00022741"/>
    </source>
</evidence>
<dbReference type="GO" id="GO:0031671">
    <property type="term" value="P:primary cell septum biogenesis"/>
    <property type="evidence" value="ECO:0007669"/>
    <property type="project" value="EnsemblFungi"/>
</dbReference>
<evidence type="ECO:0000256" key="4">
    <source>
        <dbReference type="ARBA" id="ARBA00023054"/>
    </source>
</evidence>
<dbReference type="Gene3D" id="1.20.58.530">
    <property type="match status" value="1"/>
</dbReference>
<evidence type="ECO:0000256" key="8">
    <source>
        <dbReference type="PROSITE-ProRule" id="PRU00782"/>
    </source>
</evidence>
<dbReference type="Pfam" id="PF00063">
    <property type="entry name" value="Myosin_head"/>
    <property type="match status" value="1"/>
</dbReference>
<dbReference type="GO" id="GO:0016020">
    <property type="term" value="C:membrane"/>
    <property type="evidence" value="ECO:0007669"/>
    <property type="project" value="TreeGrafter"/>
</dbReference>
<accession>W6MKS1</accession>
<evidence type="ECO:0000256" key="6">
    <source>
        <dbReference type="ARBA" id="ARBA00023175"/>
    </source>
</evidence>
<sequence length="1754" mass="200391">MGETSFDNWVWLPTDSGSFAKGEIVRQNKDHGDCQVRLEDGSEQTIKLESLQRVNPPRFDKCDDMAALTYLNEPSVVHNLKTRYSNDLIYTYSGLFLVAINPYKSLNIYNDDFIQMYRGSTLQKKQEDSAWSESSQRYTRPDALKPHIFATAEEAFQKLLQGKKNQSILVTGESGAGKTENTKKVIQYITSVASSSDGKNNFEQQIIQANPILESFGNAQTVKNNNSSRFGKFVKISIDPSTKRLVSGHIEWYLLEKSRVVLQNEKERNYHIFYQMLKGLSDKEMEDLGLTRSVKEYGYLKIANHSVVGIDDRAEFQALEKALKIIGFSASEKKNLFKVIAAILLLGNVSFTNPKSDKQAMLSQSSPISQIAELLGVKSEKLKQCFLSLKVKAGKEKITQKRTSQQAKFAIDAFAKSLYEKLFKYIVDKVNQSFTNHGSPFEESNFIGILDIAGFEIFEKNSFEQLCINLTNEKLQYFFNHHMFVLEQSEYIKENISWEFIDFGNDLKPTIELIEGSGAKKLGIFPILDEECVVPKGSDSSFLEKLHDNLETKDKKADKDKIKYLPNKIRNGFIIKHYAGEVDYNISSWLQKNKDPLSDDIVSLMSGSSDMYFQDMFEGDAQLLANETVSRTPGKKGGMFRTVAQKHKEQLNNLMKELESTEPHFVRCILPNTEKVPGKLSDKLVLDQLRCNGVLEGIRIARSGYPNRVTFEAFFDEYAILSKSRLTKNGHRSVKQLCELILAELELKSDSYKVGLTKIFFRNSVLANLEKQRSAKLSAIFSGLQAVARGNITRKRAHARLQKIRAADLILESLGTYHELNKSAWFKLFVQLKPVIGNTSTEDVPQKDKLKFEKRIKLLDAENKKIKSELDVANEKVKSSKQDLSADKGLLDQKEHQLQDANSKILSLKTLLERNMKEVKSLKDQLEAINDKYSKDLSNKEKLEKSIVELEEKLEAHDADVGKLSALQKKVSDLEEDLKNKERVLSSTESKLERACARANLAVGKQESTNELQEKFERLTAQHIQLKHESKEAKTLLEAKIADEVRFERGRQKYDEDLKKLQGIIQGLKTELEIERSSSAKMSLSVREIKAENDRLSKAKKSYDVKLAETKLQLSKAQPLTHDHDLNSLRQELRFTQNKLAAESYDNRQLRACLKNAGIEANQVSMISSPMKSSGNDAAVERERAANKRLEKMNIELQKELASTRKSASANMRGMDFNEASSYRSLNPLSESSNRLNTLDSDAKSAKGLAEVQNARQENLRLNSMLNETTTKLKRLQLTCDATFVQQEQLAQLKTKLDVTDLKNKDLLESLELYKSRAESYYSKLEAADVTVQTAKRAEEMVKNELRETKLRLKDCQEEFRNSDISVAKLHSAMREVERELSDTVFQLKKVQEQYDSLKEKCEKEEEFRSSVNSNTSTAQQKELDMLNSELLTYMNKETDLSKRIRSMSTQLDASQKENMSLKAKSSQLTLEKTALEKLLVQTNDKNHELNTEKQEGLIRIEAFSAKVKALEAANEDLETERNQLLESKRVLERKVEEISKEFDAHLAKAKEDASNSTAVTRLTQSLSDERKNVETLRYQLQSLERSLKENQTALASINKENMLVVEENKALTKFNRQLKSKMGEMETKFAAEKQSQTSYWNNRVIELEDKIFAASSSQRDDDQKLYDLQRTIKDVQHRHELQSQTIQRLENERKSLEETIKRLDNTIDTLQQQESEAKLAARRAEREKEDYREQSLMLEKELLDWKSKSAAVY</sequence>
<dbReference type="GO" id="GO:0032033">
    <property type="term" value="F:myosin II light chain binding"/>
    <property type="evidence" value="ECO:0007669"/>
    <property type="project" value="EnsemblFungi"/>
</dbReference>
<dbReference type="RefSeq" id="XP_022458634.1">
    <property type="nucleotide sequence ID" value="XM_022602872.1"/>
</dbReference>
<evidence type="ECO:0000259" key="10">
    <source>
        <dbReference type="PROSITE" id="PS51456"/>
    </source>
</evidence>
<feature type="domain" description="Myosin motor" evidence="10">
    <location>
        <begin position="60"/>
        <end position="774"/>
    </location>
</feature>
<dbReference type="GO" id="GO:1902404">
    <property type="term" value="P:mitotic actomyosin contractile ring contraction"/>
    <property type="evidence" value="ECO:0007669"/>
    <property type="project" value="EnsemblFungi"/>
</dbReference>
<evidence type="ECO:0000256" key="5">
    <source>
        <dbReference type="ARBA" id="ARBA00023123"/>
    </source>
</evidence>
<dbReference type="FunFam" id="1.10.10.820:FF:000001">
    <property type="entry name" value="Myosin heavy chain"/>
    <property type="match status" value="1"/>
</dbReference>
<dbReference type="SMART" id="SM00242">
    <property type="entry name" value="MYSc"/>
    <property type="match status" value="1"/>
</dbReference>
<keyword evidence="3 8" id="KW-0067">ATP-binding</keyword>
<evidence type="ECO:0000256" key="7">
    <source>
        <dbReference type="ARBA" id="ARBA00023203"/>
    </source>
</evidence>
<dbReference type="Gene3D" id="1.20.120.720">
    <property type="entry name" value="Myosin VI head, motor domain, U50 subdomain"/>
    <property type="match status" value="1"/>
</dbReference>
<dbReference type="STRING" id="1382522.W6MKS1"/>
<feature type="coiled-coil region" evidence="9">
    <location>
        <begin position="1445"/>
        <end position="1601"/>
    </location>
</feature>
<keyword evidence="4 9" id="KW-0175">Coiled coil</keyword>
<keyword evidence="7 8" id="KW-0009">Actin-binding</keyword>
<dbReference type="GO" id="GO:0000131">
    <property type="term" value="C:incipient cellular bud site"/>
    <property type="evidence" value="ECO:0007669"/>
    <property type="project" value="EnsemblFungi"/>
</dbReference>
<keyword evidence="2 8" id="KW-0547">Nucleotide-binding</keyword>
<name>W6MKS1_9ASCO</name>
<dbReference type="SUPFAM" id="SSF52540">
    <property type="entry name" value="P-loop containing nucleoside triphosphate hydrolases"/>
    <property type="match status" value="1"/>
</dbReference>
<dbReference type="PRINTS" id="PR00193">
    <property type="entry name" value="MYOSINHEAVY"/>
</dbReference>
<feature type="coiled-coil region" evidence="9">
    <location>
        <begin position="1176"/>
        <end position="1207"/>
    </location>
</feature>
<comment type="similarity">
    <text evidence="1 8">Belongs to the TRAFAC class myosin-kinesin ATPase superfamily. Myosin family.</text>
</comment>
<dbReference type="GO" id="GO:0051015">
    <property type="term" value="F:actin filament binding"/>
    <property type="evidence" value="ECO:0007669"/>
    <property type="project" value="TreeGrafter"/>
</dbReference>